<feature type="region of interest" description="Disordered" evidence="1">
    <location>
        <begin position="35"/>
        <end position="83"/>
    </location>
</feature>
<keyword evidence="3" id="KW-1185">Reference proteome</keyword>
<name>A0A2N3I1G1_9BACT</name>
<evidence type="ECO:0000313" key="3">
    <source>
        <dbReference type="Proteomes" id="UP000233618"/>
    </source>
</evidence>
<gene>
    <name evidence="2" type="ORF">BZG01_14820</name>
</gene>
<dbReference type="NCBIfam" id="TIGR04341">
    <property type="entry name" value="target_ACGX"/>
    <property type="match status" value="1"/>
</dbReference>
<dbReference type="InterPro" id="IPR027581">
    <property type="entry name" value="Target_ACGX"/>
</dbReference>
<proteinExistence type="predicted"/>
<dbReference type="Proteomes" id="UP000233618">
    <property type="component" value="Unassembled WGS sequence"/>
</dbReference>
<sequence length="83" mass="8245">MNNLNSLNGWADNRAFVAPHSAQAYLNKGANLLASSCGSSEPKPQPSACGAGDPEPKPSACGAADENPPKPSACGSSCGSGEK</sequence>
<dbReference type="RefSeq" id="WP_101310627.1">
    <property type="nucleotide sequence ID" value="NZ_MVDE01000024.1"/>
</dbReference>
<accession>A0A2N3I1G1</accession>
<feature type="compositionally biased region" description="Polar residues" evidence="1">
    <location>
        <begin position="74"/>
        <end position="83"/>
    </location>
</feature>
<reference evidence="2 3" key="1">
    <citation type="journal article" date="2017" name="Front. Microbiol.">
        <title>Labilibaculum manganireducens gen. nov., sp. nov. and Labilibaculum filiforme sp. nov., Novel Bacteroidetes Isolated from Subsurface Sediments of the Baltic Sea.</title>
        <authorList>
            <person name="Vandieken V."/>
            <person name="Marshall I.P."/>
            <person name="Niemann H."/>
            <person name="Engelen B."/>
            <person name="Cypionka H."/>
        </authorList>
    </citation>
    <scope>NUCLEOTIDE SEQUENCE [LARGE SCALE GENOMIC DNA]</scope>
    <source>
        <strain evidence="2 3">59.10-2M</strain>
    </source>
</reference>
<evidence type="ECO:0000313" key="2">
    <source>
        <dbReference type="EMBL" id="PKQ64148.1"/>
    </source>
</evidence>
<dbReference type="AlphaFoldDB" id="A0A2N3I1G1"/>
<dbReference type="EMBL" id="MVDE01000024">
    <property type="protein sequence ID" value="PKQ64148.1"/>
    <property type="molecule type" value="Genomic_DNA"/>
</dbReference>
<evidence type="ECO:0000256" key="1">
    <source>
        <dbReference type="SAM" id="MobiDB-lite"/>
    </source>
</evidence>
<protein>
    <submittedName>
        <fullName evidence="2">Uncharacterized protein</fullName>
    </submittedName>
</protein>
<organism evidence="2 3">
    <name type="scientific">Labilibaculum manganireducens</name>
    <dbReference type="NCBI Taxonomy" id="1940525"/>
    <lineage>
        <taxon>Bacteria</taxon>
        <taxon>Pseudomonadati</taxon>
        <taxon>Bacteroidota</taxon>
        <taxon>Bacteroidia</taxon>
        <taxon>Marinilabiliales</taxon>
        <taxon>Marinifilaceae</taxon>
        <taxon>Labilibaculum</taxon>
    </lineage>
</organism>
<comment type="caution">
    <text evidence="2">The sequence shown here is derived from an EMBL/GenBank/DDBJ whole genome shotgun (WGS) entry which is preliminary data.</text>
</comment>